<dbReference type="GO" id="GO:0005975">
    <property type="term" value="P:carbohydrate metabolic process"/>
    <property type="evidence" value="ECO:0007669"/>
    <property type="project" value="InterPro"/>
</dbReference>
<feature type="transmembrane region" description="Helical" evidence="5">
    <location>
        <begin position="111"/>
        <end position="132"/>
    </location>
</feature>
<gene>
    <name evidence="7" type="ORF">TEA_009749</name>
</gene>
<organism evidence="7 8">
    <name type="scientific">Camellia sinensis var. sinensis</name>
    <name type="common">China tea</name>
    <dbReference type="NCBI Taxonomy" id="542762"/>
    <lineage>
        <taxon>Eukaryota</taxon>
        <taxon>Viridiplantae</taxon>
        <taxon>Streptophyta</taxon>
        <taxon>Embryophyta</taxon>
        <taxon>Tracheophyta</taxon>
        <taxon>Spermatophyta</taxon>
        <taxon>Magnoliopsida</taxon>
        <taxon>eudicotyledons</taxon>
        <taxon>Gunneridae</taxon>
        <taxon>Pentapetalae</taxon>
        <taxon>asterids</taxon>
        <taxon>Ericales</taxon>
        <taxon>Theaceae</taxon>
        <taxon>Camellia</taxon>
    </lineage>
</organism>
<comment type="similarity">
    <text evidence="1 4">Belongs to the glycosyl hydrolase 1 family.</text>
</comment>
<evidence type="ECO:0000256" key="6">
    <source>
        <dbReference type="SAM" id="SignalP"/>
    </source>
</evidence>
<sequence length="541" mass="60808">MGYILLSLFLLIAQSRTTTTHGNEEASTHSSYGSDSLNRTSFPPGFTFGTASSAYQYEGAANEGGRGPSIWDTFTHRYPGHSCVHIQAPEVSFPMAPALHQNSNYAKSSCIGVVNALATLWPIWWFRFVCVFYGKYSSYVIGELAPVAVVCGYAVTGFVLLLLAGGKLSGGVNKEGIKYYNNLIDELMGKGIKPFVTLFHWDLPQALEDEYGGFLSPKIVDDFKGFAELCFKEFGDRVKHWITLNEPWAYSMNGYAVGSFAPGRCSSWLQLNCIGGDSSTEPYIVSHHELLAHATAVNLYKRQYQTSQKGKIGITLISHWMVPFSEERQDRTAALRALDFMLGWFMDPLTTGDYPHTMRTFVGKRLPKFSKEQSKMLKGSFDFLGLNYYTANYAAYAPNSNSVNVSFLTDSQAASTWLFVYPRGIYDILLYVKKKYNNPLIYITENGIDEANNATLSLEEALADNMRIHYYYHHLSFLLQAIKDGANVKGYFAWSLLVNFEWSSGYTVRFGINYVDYKNGLKRYSKLSAKWFKNLLKNGGI</sequence>
<dbReference type="InterPro" id="IPR033132">
    <property type="entry name" value="GH_1_N_CS"/>
</dbReference>
<protein>
    <submittedName>
        <fullName evidence="7">Uncharacterized protein</fullName>
    </submittedName>
</protein>
<evidence type="ECO:0000256" key="2">
    <source>
        <dbReference type="ARBA" id="ARBA00022801"/>
    </source>
</evidence>
<reference evidence="7 8" key="1">
    <citation type="journal article" date="2018" name="Proc. Natl. Acad. Sci. U.S.A.">
        <title>Draft genome sequence of Camellia sinensis var. sinensis provides insights into the evolution of the tea genome and tea quality.</title>
        <authorList>
            <person name="Wei C."/>
            <person name="Yang H."/>
            <person name="Wang S."/>
            <person name="Zhao J."/>
            <person name="Liu C."/>
            <person name="Gao L."/>
            <person name="Xia E."/>
            <person name="Lu Y."/>
            <person name="Tai Y."/>
            <person name="She G."/>
            <person name="Sun J."/>
            <person name="Cao H."/>
            <person name="Tong W."/>
            <person name="Gao Q."/>
            <person name="Li Y."/>
            <person name="Deng W."/>
            <person name="Jiang X."/>
            <person name="Wang W."/>
            <person name="Chen Q."/>
            <person name="Zhang S."/>
            <person name="Li H."/>
            <person name="Wu J."/>
            <person name="Wang P."/>
            <person name="Li P."/>
            <person name="Shi C."/>
            <person name="Zheng F."/>
            <person name="Jian J."/>
            <person name="Huang B."/>
            <person name="Shan D."/>
            <person name="Shi M."/>
            <person name="Fang C."/>
            <person name="Yue Y."/>
            <person name="Li F."/>
            <person name="Li D."/>
            <person name="Wei S."/>
            <person name="Han B."/>
            <person name="Jiang C."/>
            <person name="Yin Y."/>
            <person name="Xia T."/>
            <person name="Zhang Z."/>
            <person name="Bennetzen J.L."/>
            <person name="Zhao S."/>
            <person name="Wan X."/>
        </authorList>
    </citation>
    <scope>NUCLEOTIDE SEQUENCE [LARGE SCALE GENOMIC DNA]</scope>
    <source>
        <strain evidence="8">cv. Shuchazao</strain>
        <tissue evidence="7">Leaf</tissue>
    </source>
</reference>
<evidence type="ECO:0000256" key="4">
    <source>
        <dbReference type="RuleBase" id="RU003690"/>
    </source>
</evidence>
<keyword evidence="6" id="KW-0732">Signal</keyword>
<dbReference type="Gene3D" id="3.20.20.80">
    <property type="entry name" value="Glycosidases"/>
    <property type="match status" value="2"/>
</dbReference>
<dbReference type="PANTHER" id="PTHR10353:SF137">
    <property type="entry name" value="MYROSINASE 3-RELATED"/>
    <property type="match status" value="1"/>
</dbReference>
<dbReference type="InterPro" id="IPR017853">
    <property type="entry name" value="GH"/>
</dbReference>
<keyword evidence="2" id="KW-0378">Hydrolase</keyword>
<keyword evidence="5" id="KW-1133">Transmembrane helix</keyword>
<dbReference type="Proteomes" id="UP000306102">
    <property type="component" value="Unassembled WGS sequence"/>
</dbReference>
<feature type="signal peptide" evidence="6">
    <location>
        <begin position="1"/>
        <end position="17"/>
    </location>
</feature>
<dbReference type="InterPro" id="IPR001360">
    <property type="entry name" value="Glyco_hydro_1"/>
</dbReference>
<accession>A0A4S4DNE3</accession>
<keyword evidence="8" id="KW-1185">Reference proteome</keyword>
<feature type="transmembrane region" description="Helical" evidence="5">
    <location>
        <begin position="144"/>
        <end position="164"/>
    </location>
</feature>
<feature type="chain" id="PRO_5020565127" evidence="6">
    <location>
        <begin position="18"/>
        <end position="541"/>
    </location>
</feature>
<dbReference type="Pfam" id="PF00232">
    <property type="entry name" value="Glyco_hydro_1"/>
    <property type="match status" value="2"/>
</dbReference>
<keyword evidence="3" id="KW-0326">Glycosidase</keyword>
<keyword evidence="5" id="KW-0472">Membrane</keyword>
<evidence type="ECO:0000256" key="3">
    <source>
        <dbReference type="ARBA" id="ARBA00023295"/>
    </source>
</evidence>
<evidence type="ECO:0000313" key="7">
    <source>
        <dbReference type="EMBL" id="THG04548.1"/>
    </source>
</evidence>
<evidence type="ECO:0000256" key="5">
    <source>
        <dbReference type="SAM" id="Phobius"/>
    </source>
</evidence>
<dbReference type="PROSITE" id="PS00653">
    <property type="entry name" value="GLYCOSYL_HYDROL_F1_2"/>
    <property type="match status" value="1"/>
</dbReference>
<dbReference type="PRINTS" id="PR00131">
    <property type="entry name" value="GLHYDRLASE1"/>
</dbReference>
<evidence type="ECO:0000256" key="1">
    <source>
        <dbReference type="ARBA" id="ARBA00010838"/>
    </source>
</evidence>
<dbReference type="EMBL" id="SDRB02010745">
    <property type="protein sequence ID" value="THG04548.1"/>
    <property type="molecule type" value="Genomic_DNA"/>
</dbReference>
<proteinExistence type="inferred from homology"/>
<comment type="caution">
    <text evidence="7">The sequence shown here is derived from an EMBL/GenBank/DDBJ whole genome shotgun (WGS) entry which is preliminary data.</text>
</comment>
<dbReference type="STRING" id="542762.A0A4S4DNE3"/>
<dbReference type="SUPFAM" id="SSF51445">
    <property type="entry name" value="(Trans)glycosidases"/>
    <property type="match status" value="1"/>
</dbReference>
<keyword evidence="5" id="KW-0812">Transmembrane</keyword>
<dbReference type="FunFam" id="3.20.20.80:FF:000020">
    <property type="entry name" value="Beta-glucosidase 12"/>
    <property type="match status" value="1"/>
</dbReference>
<name>A0A4S4DNE3_CAMSN</name>
<evidence type="ECO:0000313" key="8">
    <source>
        <dbReference type="Proteomes" id="UP000306102"/>
    </source>
</evidence>
<dbReference type="AlphaFoldDB" id="A0A4S4DNE3"/>
<dbReference type="PANTHER" id="PTHR10353">
    <property type="entry name" value="GLYCOSYL HYDROLASE"/>
    <property type="match status" value="1"/>
</dbReference>
<dbReference type="GO" id="GO:0008422">
    <property type="term" value="F:beta-glucosidase activity"/>
    <property type="evidence" value="ECO:0007669"/>
    <property type="project" value="UniProtKB-ARBA"/>
</dbReference>